<gene>
    <name evidence="3" type="ORF">TM35_000241330</name>
</gene>
<feature type="coiled-coil region" evidence="1">
    <location>
        <begin position="230"/>
        <end position="264"/>
    </location>
</feature>
<feature type="coiled-coil region" evidence="1">
    <location>
        <begin position="366"/>
        <end position="424"/>
    </location>
</feature>
<proteinExistence type="predicted"/>
<protein>
    <submittedName>
        <fullName evidence="3">Uncharacterized protein</fullName>
    </submittedName>
</protein>
<dbReference type="GeneID" id="39987325"/>
<comment type="caution">
    <text evidence="3">The sequence shown here is derived from an EMBL/GenBank/DDBJ whole genome shotgun (WGS) entry which is preliminary data.</text>
</comment>
<reference evidence="3 4" key="1">
    <citation type="submission" date="2017-03" db="EMBL/GenBank/DDBJ databases">
        <title>An alternative strategy for trypanosome survival in the mammalian bloodstream revealed through genome and transcriptome analysis of the ubiquitous bovine parasite Trypanosoma (Megatrypanum) theileri.</title>
        <authorList>
            <person name="Kelly S."/>
            <person name="Ivens A."/>
            <person name="Mott A."/>
            <person name="O'Neill E."/>
            <person name="Emms D."/>
            <person name="Macleod O."/>
            <person name="Voorheis P."/>
            <person name="Matthews J."/>
            <person name="Matthews K."/>
            <person name="Carrington M."/>
        </authorList>
    </citation>
    <scope>NUCLEOTIDE SEQUENCE [LARGE SCALE GENOMIC DNA]</scope>
    <source>
        <strain evidence="3">Edinburgh</strain>
    </source>
</reference>
<organism evidence="3 4">
    <name type="scientific">Trypanosoma theileri</name>
    <dbReference type="NCBI Taxonomy" id="67003"/>
    <lineage>
        <taxon>Eukaryota</taxon>
        <taxon>Discoba</taxon>
        <taxon>Euglenozoa</taxon>
        <taxon>Kinetoplastea</taxon>
        <taxon>Metakinetoplastina</taxon>
        <taxon>Trypanosomatida</taxon>
        <taxon>Trypanosomatidae</taxon>
        <taxon>Trypanosoma</taxon>
    </lineage>
</organism>
<dbReference type="EMBL" id="NBCO01000024">
    <property type="protein sequence ID" value="ORC86983.1"/>
    <property type="molecule type" value="Genomic_DNA"/>
</dbReference>
<name>A0A1X0NR70_9TRYP</name>
<dbReference type="VEuPathDB" id="TriTrypDB:TM35_000241330"/>
<keyword evidence="1" id="KW-0175">Coiled coil</keyword>
<dbReference type="Proteomes" id="UP000192257">
    <property type="component" value="Unassembled WGS sequence"/>
</dbReference>
<dbReference type="AlphaFoldDB" id="A0A1X0NR70"/>
<sequence>MESSPSSLSYLRAVQQLEKKTEELERVFNEARRLERENSTLARENAALREERDALAQNVARLEAQNREWRDEFGLLEAQVRQQQQHLQEHIEREFTRVQEAALRGREHGAEVIAQQQLLQQEEQEKEEKERKQSALLEAKCRGLRREVAQLRRALAVAGVNSQQQHGHHTTHTRARKREGDVMDEIEARALAGVRGELAAFAAENERLMNALELERDARVAAESGVENLQQLLRRQRDVSEQQLQLAKQELQALNMQNDTLLQDLRYLMGGDAQNNGDANSTSVFLKEMHAKKPRHRQKLTVDRGTITTEVHLSTLQSPEKAAENVADIPVKTTNTTRTTTASVPSTGNMFASLNQTGSYDSNTYIKELLQRVHNLEEKNREQDHIIREKETNERLLEERVALNAEEKQHLRSLLEQAEAFEKTRESSNIVRAVADTELSTVLEAIIDLLRLYVDCAARLRARLFPQNIPIESTPFPLIPCREYSSPHLNAIFTHIGGIRHIATVIDDLGKTKYEQVKEKQHPLEPSATSTREHESGICTSSSHNRQEVVTSTHSSTLLQCTNFLKNRQTTSAIGAWLEARKNNLQEQLSNKKTFRTASPIHEQTLPKQIYQSGETLVEAANGLHKQSFHSQSKAKFTP</sequence>
<evidence type="ECO:0000256" key="2">
    <source>
        <dbReference type="SAM" id="MobiDB-lite"/>
    </source>
</evidence>
<feature type="compositionally biased region" description="Basic residues" evidence="2">
    <location>
        <begin position="166"/>
        <end position="177"/>
    </location>
</feature>
<accession>A0A1X0NR70</accession>
<feature type="region of interest" description="Disordered" evidence="2">
    <location>
        <begin position="517"/>
        <end position="546"/>
    </location>
</feature>
<evidence type="ECO:0000256" key="1">
    <source>
        <dbReference type="SAM" id="Coils"/>
    </source>
</evidence>
<evidence type="ECO:0000313" key="3">
    <source>
        <dbReference type="EMBL" id="ORC86983.1"/>
    </source>
</evidence>
<feature type="region of interest" description="Disordered" evidence="2">
    <location>
        <begin position="159"/>
        <end position="178"/>
    </location>
</feature>
<dbReference type="RefSeq" id="XP_028881049.1">
    <property type="nucleotide sequence ID" value="XM_029027545.1"/>
</dbReference>
<feature type="coiled-coil region" evidence="1">
    <location>
        <begin position="10"/>
        <end position="79"/>
    </location>
</feature>
<evidence type="ECO:0000313" key="4">
    <source>
        <dbReference type="Proteomes" id="UP000192257"/>
    </source>
</evidence>
<keyword evidence="4" id="KW-1185">Reference proteome</keyword>
<dbReference type="OrthoDB" id="250012at2759"/>
<feature type="coiled-coil region" evidence="1">
    <location>
        <begin position="112"/>
        <end position="154"/>
    </location>
</feature>